<dbReference type="Gene3D" id="1.10.10.1800">
    <property type="entry name" value="tRNA uridine 5-carboxymethylaminomethyl modification enzyme MnmG/GidA"/>
    <property type="match status" value="1"/>
</dbReference>
<evidence type="ECO:0000256" key="8">
    <source>
        <dbReference type="ARBA" id="ARBA00023027"/>
    </source>
</evidence>
<evidence type="ECO:0000313" key="14">
    <source>
        <dbReference type="Proteomes" id="UP000268094"/>
    </source>
</evidence>
<dbReference type="FunFam" id="1.10.150.570:FF:000001">
    <property type="entry name" value="tRNA uridine 5-carboxymethylaminomethyl modification enzyme MnmG"/>
    <property type="match status" value="1"/>
</dbReference>
<dbReference type="PANTHER" id="PTHR11806">
    <property type="entry name" value="GLUCOSE INHIBITED DIVISION PROTEIN A"/>
    <property type="match status" value="1"/>
</dbReference>
<keyword evidence="14" id="KW-1185">Reference proteome</keyword>
<dbReference type="InterPro" id="IPR036188">
    <property type="entry name" value="FAD/NAD-bd_sf"/>
</dbReference>
<dbReference type="NCBIfam" id="TIGR00136">
    <property type="entry name" value="mnmG_gidA"/>
    <property type="match status" value="1"/>
</dbReference>
<comment type="caution">
    <text evidence="13">The sequence shown here is derived from an EMBL/GenBank/DDBJ whole genome shotgun (WGS) entry which is preliminary data.</text>
</comment>
<comment type="function">
    <text evidence="2 11">NAD-binding protein involved in the addition of a carboxymethylaminomethyl (cmnm) group at the wobble position (U34) of certain tRNAs, forming tRNA-cmnm(5)s(2)U34.</text>
</comment>
<keyword evidence="7 11" id="KW-0274">FAD</keyword>
<evidence type="ECO:0000256" key="7">
    <source>
        <dbReference type="ARBA" id="ARBA00022827"/>
    </source>
</evidence>
<sequence>MELRYDIVVVGLGHAGCEAALACARLGLSTLGVTLKRDRAAVMSCNPAVGGTAKGHLVREMDALGGQMGRVADLAGTHFKTLNPSKGPAVQATRILCDRDAYAAGMQAVLFSEPNLTVREGEVASVVVEAGQVRGVVLGDGTQVLARAVLLTTGTFLRALMHVGEQKEVGGRLGDDAARGLSESLHALGFTLGRFKTGTPARLARDSIDWDAVSPQPGDTDVRPFSWRTQVEITRGQPFPRQPAVMCGLTATTQATHQLLRDNLHRSPLFQGDIVGRGPRYCPSLEDKVVRFAARERHQVFLEPEGPTSPLVYPAGLSTSMPADVQLDFLRTIPGLSHVQVIRYGYAVEYDFAPPTQLHPTLETKAVAGLYFAGQLNGTSGYEEAAFQGLWAGIQAALKVKGEPALIIGREEAHGAVLVDDLVTKGVDEPFRMFTSRSEHRLKLREGNADLRLARHGHRVGLLPKEALERAEARAHAVTQEVARIKRVGLALRLKRPEVSYAQLAEGREDFPALTPDVTGEVEVEVKYEGYIAQAERAAARESEASDRWRIPEAFRFADVRGLGSEAVEKLSAHRPGTVGQARRIPGLTPAAVTLLLVALKRGKGARGDQEPGCG</sequence>
<comment type="cofactor">
    <cofactor evidence="1 11">
        <name>FAD</name>
        <dbReference type="ChEBI" id="CHEBI:57692"/>
    </cofactor>
</comment>
<evidence type="ECO:0000259" key="12">
    <source>
        <dbReference type="SMART" id="SM01228"/>
    </source>
</evidence>
<dbReference type="InterPro" id="IPR040131">
    <property type="entry name" value="MnmG_N"/>
</dbReference>
<organism evidence="13 14">
    <name type="scientific">Corallococcus terminator</name>
    <dbReference type="NCBI Taxonomy" id="2316733"/>
    <lineage>
        <taxon>Bacteria</taxon>
        <taxon>Pseudomonadati</taxon>
        <taxon>Myxococcota</taxon>
        <taxon>Myxococcia</taxon>
        <taxon>Myxococcales</taxon>
        <taxon>Cystobacterineae</taxon>
        <taxon>Myxococcaceae</taxon>
        <taxon>Corallococcus</taxon>
    </lineage>
</organism>
<evidence type="ECO:0000256" key="1">
    <source>
        <dbReference type="ARBA" id="ARBA00001974"/>
    </source>
</evidence>
<evidence type="ECO:0000313" key="13">
    <source>
        <dbReference type="EMBL" id="RKG88010.1"/>
    </source>
</evidence>
<dbReference type="InterPro" id="IPR020595">
    <property type="entry name" value="MnmG-rel_CS"/>
</dbReference>
<reference evidence="14" key="1">
    <citation type="submission" date="2018-09" db="EMBL/GenBank/DDBJ databases">
        <authorList>
            <person name="Livingstone P.G."/>
            <person name="Whitworth D.E."/>
        </authorList>
    </citation>
    <scope>NUCLEOTIDE SEQUENCE [LARGE SCALE GENOMIC DNA]</scope>
    <source>
        <strain evidence="14">CA054A</strain>
    </source>
</reference>
<dbReference type="PANTHER" id="PTHR11806:SF0">
    <property type="entry name" value="PROTEIN MTO1 HOMOLOG, MITOCHONDRIAL"/>
    <property type="match status" value="1"/>
</dbReference>
<dbReference type="InterPro" id="IPR049312">
    <property type="entry name" value="GIDA_C_N"/>
</dbReference>
<comment type="caution">
    <text evidence="11">Lacks conserved residue(s) required for the propagation of feature annotation.</text>
</comment>
<dbReference type="InterPro" id="IPR002218">
    <property type="entry name" value="MnmG-rel"/>
</dbReference>
<evidence type="ECO:0000256" key="11">
    <source>
        <dbReference type="HAMAP-Rule" id="MF_00129"/>
    </source>
</evidence>
<feature type="binding site" evidence="11">
    <location>
        <begin position="11"/>
        <end position="16"/>
    </location>
    <ligand>
        <name>FAD</name>
        <dbReference type="ChEBI" id="CHEBI:57692"/>
    </ligand>
</feature>
<comment type="subunit">
    <text evidence="9 11">Homodimer. Heterotetramer of two MnmE and two MnmG subunits.</text>
</comment>
<protein>
    <recommendedName>
        <fullName evidence="4 11">tRNA uridine 5-carboxymethylaminomethyl modification enzyme MnmG</fullName>
    </recommendedName>
    <alternativeName>
        <fullName evidence="10 11">Glucose-inhibited division protein A</fullName>
    </alternativeName>
</protein>
<dbReference type="RefSeq" id="WP_120541324.1">
    <property type="nucleotide sequence ID" value="NZ_RAVZ01000088.1"/>
</dbReference>
<dbReference type="Proteomes" id="UP000268094">
    <property type="component" value="Unassembled WGS sequence"/>
</dbReference>
<comment type="subcellular location">
    <subcellularLocation>
        <location evidence="11">Cytoplasm</location>
    </subcellularLocation>
</comment>
<keyword evidence="6 11" id="KW-0819">tRNA processing</keyword>
<accession>A0A3A8J835</accession>
<dbReference type="EMBL" id="RAVZ01000088">
    <property type="protein sequence ID" value="RKG88010.1"/>
    <property type="molecule type" value="Genomic_DNA"/>
</dbReference>
<keyword evidence="5 11" id="KW-0285">Flavoprotein</keyword>
<evidence type="ECO:0000256" key="4">
    <source>
        <dbReference type="ARBA" id="ARBA00020461"/>
    </source>
</evidence>
<dbReference type="InterPro" id="IPR026904">
    <property type="entry name" value="MnmG_C"/>
</dbReference>
<dbReference type="Pfam" id="PF13932">
    <property type="entry name" value="SAM_GIDA_C"/>
    <property type="match status" value="1"/>
</dbReference>
<dbReference type="GO" id="GO:0030488">
    <property type="term" value="P:tRNA methylation"/>
    <property type="evidence" value="ECO:0007669"/>
    <property type="project" value="TreeGrafter"/>
</dbReference>
<dbReference type="AlphaFoldDB" id="A0A3A8J835"/>
<gene>
    <name evidence="11 13" type="primary">mnmG</name>
    <name evidence="11" type="synonym">gidA</name>
    <name evidence="13" type="ORF">D7V88_15005</name>
</gene>
<dbReference type="HAMAP" id="MF_00129">
    <property type="entry name" value="MnmG_GidA"/>
    <property type="match status" value="1"/>
</dbReference>
<dbReference type="Gene3D" id="3.50.50.60">
    <property type="entry name" value="FAD/NAD(P)-binding domain"/>
    <property type="match status" value="2"/>
</dbReference>
<dbReference type="Gene3D" id="1.10.150.570">
    <property type="entry name" value="GidA associated domain, C-terminal subdomain"/>
    <property type="match status" value="1"/>
</dbReference>
<evidence type="ECO:0000256" key="9">
    <source>
        <dbReference type="ARBA" id="ARBA00025948"/>
    </source>
</evidence>
<evidence type="ECO:0000256" key="2">
    <source>
        <dbReference type="ARBA" id="ARBA00003717"/>
    </source>
</evidence>
<feature type="binding site" evidence="11">
    <location>
        <begin position="278"/>
        <end position="292"/>
    </location>
    <ligand>
        <name>NAD(+)</name>
        <dbReference type="ChEBI" id="CHEBI:57540"/>
    </ligand>
</feature>
<evidence type="ECO:0000256" key="6">
    <source>
        <dbReference type="ARBA" id="ARBA00022694"/>
    </source>
</evidence>
<comment type="similarity">
    <text evidence="3 11">Belongs to the MnmG family.</text>
</comment>
<dbReference type="Pfam" id="PF01134">
    <property type="entry name" value="GIDA"/>
    <property type="match status" value="1"/>
</dbReference>
<dbReference type="SUPFAM" id="SSF51905">
    <property type="entry name" value="FAD/NAD(P)-binding domain"/>
    <property type="match status" value="1"/>
</dbReference>
<evidence type="ECO:0000256" key="3">
    <source>
        <dbReference type="ARBA" id="ARBA00007653"/>
    </source>
</evidence>
<dbReference type="Pfam" id="PF21680">
    <property type="entry name" value="GIDA_C_1st"/>
    <property type="match status" value="1"/>
</dbReference>
<keyword evidence="11" id="KW-0963">Cytoplasm</keyword>
<dbReference type="FunFam" id="3.50.50.60:FF:000002">
    <property type="entry name" value="tRNA uridine 5-carboxymethylaminomethyl modification enzyme MnmG"/>
    <property type="match status" value="1"/>
</dbReference>
<evidence type="ECO:0000256" key="5">
    <source>
        <dbReference type="ARBA" id="ARBA00022630"/>
    </source>
</evidence>
<dbReference type="InterPro" id="IPR047001">
    <property type="entry name" value="MnmG_C_subdom"/>
</dbReference>
<dbReference type="SMART" id="SM01228">
    <property type="entry name" value="GIDA_assoc_3"/>
    <property type="match status" value="1"/>
</dbReference>
<dbReference type="GO" id="GO:0005829">
    <property type="term" value="C:cytosol"/>
    <property type="evidence" value="ECO:0007669"/>
    <property type="project" value="TreeGrafter"/>
</dbReference>
<proteinExistence type="inferred from homology"/>
<keyword evidence="8 11" id="KW-0520">NAD</keyword>
<dbReference type="GO" id="GO:0002098">
    <property type="term" value="P:tRNA wobble uridine modification"/>
    <property type="evidence" value="ECO:0007669"/>
    <property type="project" value="InterPro"/>
</dbReference>
<feature type="domain" description="tRNA uridine 5-carboxymethylaminomethyl modification enzyme C-terminal subdomain" evidence="12">
    <location>
        <begin position="526"/>
        <end position="598"/>
    </location>
</feature>
<dbReference type="OrthoDB" id="9815560at2"/>
<dbReference type="InterPro" id="IPR044920">
    <property type="entry name" value="MnmG_C_subdom_sf"/>
</dbReference>
<dbReference type="PROSITE" id="PS01280">
    <property type="entry name" value="GIDA_1"/>
    <property type="match status" value="1"/>
</dbReference>
<dbReference type="GO" id="GO:0050660">
    <property type="term" value="F:flavin adenine dinucleotide binding"/>
    <property type="evidence" value="ECO:0007669"/>
    <property type="project" value="UniProtKB-UniRule"/>
</dbReference>
<name>A0A3A8J835_9BACT</name>
<dbReference type="InterPro" id="IPR004416">
    <property type="entry name" value="MnmG"/>
</dbReference>
<evidence type="ECO:0000256" key="10">
    <source>
        <dbReference type="ARBA" id="ARBA00031800"/>
    </source>
</evidence>